<dbReference type="PANTHER" id="PTHR31293:SF12">
    <property type="entry name" value="RNI-LIKE SUPERFAMILY PROTEIN"/>
    <property type="match status" value="1"/>
</dbReference>
<proteinExistence type="predicted"/>
<reference evidence="2 3" key="1">
    <citation type="submission" date="2020-12" db="EMBL/GenBank/DDBJ databases">
        <title>Concerted genomic and epigenomic changes stabilize Arabidopsis allopolyploids.</title>
        <authorList>
            <person name="Chen Z."/>
        </authorList>
    </citation>
    <scope>NUCLEOTIDE SEQUENCE [LARGE SCALE GENOMIC DNA]</scope>
    <source>
        <strain evidence="2">Allo738</strain>
        <tissue evidence="2">Leaf</tissue>
    </source>
</reference>
<evidence type="ECO:0000313" key="3">
    <source>
        <dbReference type="Proteomes" id="UP000694240"/>
    </source>
</evidence>
<name>A0A8T1ZQR0_9BRAS</name>
<dbReference type="Pfam" id="PF24758">
    <property type="entry name" value="LRR_At5g56370"/>
    <property type="match status" value="1"/>
</dbReference>
<organism evidence="2 3">
    <name type="scientific">Arabidopsis thaliana x Arabidopsis arenosa</name>
    <dbReference type="NCBI Taxonomy" id="1240361"/>
    <lineage>
        <taxon>Eukaryota</taxon>
        <taxon>Viridiplantae</taxon>
        <taxon>Streptophyta</taxon>
        <taxon>Embryophyta</taxon>
        <taxon>Tracheophyta</taxon>
        <taxon>Spermatophyta</taxon>
        <taxon>Magnoliopsida</taxon>
        <taxon>eudicotyledons</taxon>
        <taxon>Gunneridae</taxon>
        <taxon>Pentapetalae</taxon>
        <taxon>rosids</taxon>
        <taxon>malvids</taxon>
        <taxon>Brassicales</taxon>
        <taxon>Brassicaceae</taxon>
        <taxon>Camelineae</taxon>
        <taxon>Arabidopsis</taxon>
    </lineage>
</organism>
<dbReference type="CDD" id="cd22160">
    <property type="entry name" value="F-box_AtFBL13-like"/>
    <property type="match status" value="1"/>
</dbReference>
<gene>
    <name evidence="2" type="ORF">ISN45_Aa05g027990</name>
</gene>
<dbReference type="InterPro" id="IPR053781">
    <property type="entry name" value="F-box_AtFBL13-like"/>
</dbReference>
<dbReference type="EMBL" id="JAEFBK010000010">
    <property type="protein sequence ID" value="KAG7561379.1"/>
    <property type="molecule type" value="Genomic_DNA"/>
</dbReference>
<dbReference type="InterPro" id="IPR055411">
    <property type="entry name" value="LRR_FXL15/At3g58940/PEG3-like"/>
</dbReference>
<dbReference type="SMART" id="SM00579">
    <property type="entry name" value="FBD"/>
    <property type="match status" value="1"/>
</dbReference>
<dbReference type="PANTHER" id="PTHR31293">
    <property type="entry name" value="RNI-LIKE SUPERFAMILY PROTEIN"/>
    <property type="match status" value="1"/>
</dbReference>
<dbReference type="InterPro" id="IPR055294">
    <property type="entry name" value="FBL60-like"/>
</dbReference>
<evidence type="ECO:0000313" key="2">
    <source>
        <dbReference type="EMBL" id="KAG7561379.1"/>
    </source>
</evidence>
<evidence type="ECO:0000259" key="1">
    <source>
        <dbReference type="PROSITE" id="PS50181"/>
    </source>
</evidence>
<keyword evidence="3" id="KW-1185">Reference proteome</keyword>
<accession>A0A8T1ZQR0</accession>
<dbReference type="InterPro" id="IPR001810">
    <property type="entry name" value="F-box_dom"/>
</dbReference>
<dbReference type="Pfam" id="PF00646">
    <property type="entry name" value="F-box"/>
    <property type="match status" value="1"/>
</dbReference>
<dbReference type="Proteomes" id="UP000694240">
    <property type="component" value="Chromosome 10"/>
</dbReference>
<dbReference type="PROSITE" id="PS50181">
    <property type="entry name" value="FBOX"/>
    <property type="match status" value="1"/>
</dbReference>
<feature type="domain" description="F-box" evidence="1">
    <location>
        <begin position="1"/>
        <end position="53"/>
    </location>
</feature>
<dbReference type="AlphaFoldDB" id="A0A8T1ZQR0"/>
<sequence length="475" mass="54522">MDRISNLPNEIICHIVSFLSAKDAAFALVLSKRWQNLFTIVQKLEFDDSIENQGSLMDFVDGVLALPITTRIRKFSLIYHNRFVRLRKRTGLVIDPHVVNRCLCNVLKRGVLDLKLVIDVEEGYLLPSEVFTCNTIVKLKLTCNTIVERHALGYLVIDVIPEDAFLPGLESLYLKSLRFSDLRGCAFQTLLSACPVLKTLTIHDVEWEHWKWSRTVSSPTLERLIIYRTDYDGFDGSDFKSITFDTPSLTYLEYEDFVPDEYPVVNFDSLVEAKLDLTLTVNHEWPAGYLDKDDPITSNPTNLIKGLRNVEILHLSSTDTAQMLCFFREAIPEFINLHHLTIAPTDYEGFYWRFLPVLLKKTPNLKTLVIEGPLHYDDDEEEEEPEYYCECSSGCNCLLSCPVEVLEISKYSGTTKDLERVKYFLGKLSCLEHVKLGVLARGSDKKKLRITTDLLMLPRASVNCKIQIKFSKNYY</sequence>
<dbReference type="InterPro" id="IPR006566">
    <property type="entry name" value="FBD"/>
</dbReference>
<protein>
    <submittedName>
        <fullName evidence="2">F-box-like domain superfamily</fullName>
    </submittedName>
</protein>
<comment type="caution">
    <text evidence="2">The sequence shown here is derived from an EMBL/GenBank/DDBJ whole genome shotgun (WGS) entry which is preliminary data.</text>
</comment>